<dbReference type="HOGENOM" id="CLU_986823_0_0_1"/>
<keyword evidence="7" id="KW-1185">Reference proteome</keyword>
<feature type="region of interest" description="Disordered" evidence="4">
    <location>
        <begin position="1"/>
        <end position="93"/>
    </location>
</feature>
<organism evidence="6 7">
    <name type="scientific">Tetraodon nigroviridis</name>
    <name type="common">Spotted green pufferfish</name>
    <name type="synonym">Chelonodon nigroviridis</name>
    <dbReference type="NCBI Taxonomy" id="99883"/>
    <lineage>
        <taxon>Eukaryota</taxon>
        <taxon>Metazoa</taxon>
        <taxon>Chordata</taxon>
        <taxon>Craniata</taxon>
        <taxon>Vertebrata</taxon>
        <taxon>Euteleostomi</taxon>
        <taxon>Actinopterygii</taxon>
        <taxon>Neopterygii</taxon>
        <taxon>Teleostei</taxon>
        <taxon>Neoteleostei</taxon>
        <taxon>Acanthomorphata</taxon>
        <taxon>Eupercaria</taxon>
        <taxon>Tetraodontiformes</taxon>
        <taxon>Tetradontoidea</taxon>
        <taxon>Tetraodontidae</taxon>
        <taxon>Tetraodon</taxon>
    </lineage>
</organism>
<evidence type="ECO:0000313" key="6">
    <source>
        <dbReference type="Ensembl" id="ENSTNIP00000002742.1"/>
    </source>
</evidence>
<dbReference type="PANTHER" id="PTHR16830">
    <property type="entry name" value="SH2 CONTAINING ADAPTOR PRAM-1 RELATED"/>
    <property type="match status" value="1"/>
</dbReference>
<reference evidence="6" key="2">
    <citation type="submission" date="2025-08" db="UniProtKB">
        <authorList>
            <consortium name="Ensembl"/>
        </authorList>
    </citation>
    <scope>IDENTIFICATION</scope>
</reference>
<feature type="compositionally biased region" description="Low complexity" evidence="4">
    <location>
        <begin position="12"/>
        <end position="26"/>
    </location>
</feature>
<dbReference type="STRING" id="99883.ENSTNIP00000002742"/>
<keyword evidence="1 3" id="KW-0728">SH3 domain</keyword>
<evidence type="ECO:0000256" key="2">
    <source>
        <dbReference type="ARBA" id="ARBA00022553"/>
    </source>
</evidence>
<dbReference type="GO" id="GO:0005886">
    <property type="term" value="C:plasma membrane"/>
    <property type="evidence" value="ECO:0007669"/>
    <property type="project" value="InterPro"/>
</dbReference>
<reference evidence="7" key="1">
    <citation type="journal article" date="2004" name="Nature">
        <title>Genome duplication in the teleost fish Tetraodon nigroviridis reveals the early vertebrate proto-karyotype.</title>
        <authorList>
            <person name="Jaillon O."/>
            <person name="Aury J.-M."/>
            <person name="Brunet F."/>
            <person name="Petit J.-L."/>
            <person name="Stange-Thomann N."/>
            <person name="Mauceli E."/>
            <person name="Bouneau L."/>
            <person name="Fischer C."/>
            <person name="Ozouf-Costaz C."/>
            <person name="Bernot A."/>
            <person name="Nicaud S."/>
            <person name="Jaffe D."/>
            <person name="Fisher S."/>
            <person name="Lutfalla G."/>
            <person name="Dossat C."/>
            <person name="Segurens B."/>
            <person name="Dasilva C."/>
            <person name="Salanoubat M."/>
            <person name="Levy M."/>
            <person name="Boudet N."/>
            <person name="Castellano S."/>
            <person name="Anthouard V."/>
            <person name="Jubin C."/>
            <person name="Castelli V."/>
            <person name="Katinka M."/>
            <person name="Vacherie B."/>
            <person name="Biemont C."/>
            <person name="Skalli Z."/>
            <person name="Cattolico L."/>
            <person name="Poulain J."/>
            <person name="De Berardinis V."/>
            <person name="Cruaud C."/>
            <person name="Duprat S."/>
            <person name="Brottier P."/>
            <person name="Coutanceau J.-P."/>
            <person name="Gouzy J."/>
            <person name="Parra G."/>
            <person name="Lardier G."/>
            <person name="Chapple C."/>
            <person name="McKernan K.J."/>
            <person name="McEwan P."/>
            <person name="Bosak S."/>
            <person name="Kellis M."/>
            <person name="Volff J.-N."/>
            <person name="Guigo R."/>
            <person name="Zody M.C."/>
            <person name="Mesirov J."/>
            <person name="Lindblad-Toh K."/>
            <person name="Birren B."/>
            <person name="Nusbaum C."/>
            <person name="Kahn D."/>
            <person name="Robinson-Rechavi M."/>
            <person name="Laudet V."/>
            <person name="Schachter V."/>
            <person name="Quetier F."/>
            <person name="Saurin W."/>
            <person name="Scarpelli C."/>
            <person name="Wincker P."/>
            <person name="Lander E.S."/>
            <person name="Weissenbach J."/>
            <person name="Roest Crollius H."/>
        </authorList>
    </citation>
    <scope>NUCLEOTIDE SEQUENCE [LARGE SCALE GENOMIC DNA]</scope>
</reference>
<feature type="compositionally biased region" description="Pro residues" evidence="4">
    <location>
        <begin position="39"/>
        <end position="52"/>
    </location>
</feature>
<sequence length="282" mass="31030">MFNSNASFLDAGPRPLQPGLGRGVLPKNDLARHRLSPTPLSPPLAGPVPPRLPTGDPTTPSIPARPTSLPRAPLNPGTRAGPQPADASKLQEEDEVLHTARVRHDWHGGGKLDLSVRQDECVEILRVKNNPGGKWLARSSTGNYGYISNTCVDIDYEAGQVNALIYDYDDIQQVSEDFPPPPPDIRIDPKVEKELRKKFKYDGPLRPLHTMMVDPNGVIKKLGSKDLPVTPGEIVDVIQFTSSKKALCLNQFGKYGYVSKSLLLPMEGDIYDDVDYSRGKFF</sequence>
<evidence type="ECO:0000259" key="5">
    <source>
        <dbReference type="PROSITE" id="PS50002"/>
    </source>
</evidence>
<feature type="domain" description="SH3" evidence="5">
    <location>
        <begin position="95"/>
        <end position="157"/>
    </location>
</feature>
<evidence type="ECO:0000313" key="7">
    <source>
        <dbReference type="Proteomes" id="UP000007303"/>
    </source>
</evidence>
<evidence type="ECO:0000256" key="4">
    <source>
        <dbReference type="SAM" id="MobiDB-lite"/>
    </source>
</evidence>
<dbReference type="Gene3D" id="2.30.30.40">
    <property type="entry name" value="SH3 Domains"/>
    <property type="match status" value="2"/>
</dbReference>
<dbReference type="GeneTree" id="ENSGT00530000063460"/>
<dbReference type="GO" id="GO:0007229">
    <property type="term" value="P:integrin-mediated signaling pathway"/>
    <property type="evidence" value="ECO:0007669"/>
    <property type="project" value="InterPro"/>
</dbReference>
<dbReference type="PROSITE" id="PS50002">
    <property type="entry name" value="SH3"/>
    <property type="match status" value="1"/>
</dbReference>
<dbReference type="InterPro" id="IPR029294">
    <property type="entry name" value="hSH3"/>
</dbReference>
<dbReference type="SUPFAM" id="SSF50044">
    <property type="entry name" value="SH3-domain"/>
    <property type="match status" value="2"/>
</dbReference>
<proteinExistence type="predicted"/>
<name>H3C3C3_TETNG</name>
<dbReference type="AlphaFoldDB" id="H3C3C3"/>
<dbReference type="Proteomes" id="UP000007303">
    <property type="component" value="Unassembled WGS sequence"/>
</dbReference>
<dbReference type="PANTHER" id="PTHR16830:SF19">
    <property type="entry name" value="FYN-BINDING PROTEIN-LIKE-RELATED"/>
    <property type="match status" value="1"/>
</dbReference>
<reference evidence="6" key="3">
    <citation type="submission" date="2025-09" db="UniProtKB">
        <authorList>
            <consortium name="Ensembl"/>
        </authorList>
    </citation>
    <scope>IDENTIFICATION</scope>
</reference>
<dbReference type="GO" id="GO:0072659">
    <property type="term" value="P:protein localization to plasma membrane"/>
    <property type="evidence" value="ECO:0007669"/>
    <property type="project" value="TreeGrafter"/>
</dbReference>
<dbReference type="InterPro" id="IPR036028">
    <property type="entry name" value="SH3-like_dom_sf"/>
</dbReference>
<dbReference type="Ensembl" id="ENSTNIT00000003856.1">
    <property type="protein sequence ID" value="ENSTNIP00000002742.1"/>
    <property type="gene ID" value="ENSTNIG00000000364.1"/>
</dbReference>
<dbReference type="GO" id="GO:0050852">
    <property type="term" value="P:T cell receptor signaling pathway"/>
    <property type="evidence" value="ECO:0007669"/>
    <property type="project" value="TreeGrafter"/>
</dbReference>
<dbReference type="Pfam" id="PF14603">
    <property type="entry name" value="hSH3"/>
    <property type="match status" value="1"/>
</dbReference>
<evidence type="ECO:0000256" key="1">
    <source>
        <dbReference type="ARBA" id="ARBA00022443"/>
    </source>
</evidence>
<keyword evidence="2" id="KW-0597">Phosphoprotein</keyword>
<evidence type="ECO:0000256" key="3">
    <source>
        <dbReference type="PROSITE-ProRule" id="PRU00192"/>
    </source>
</evidence>
<dbReference type="InterPro" id="IPR043443">
    <property type="entry name" value="FYB1/2-like"/>
</dbReference>
<dbReference type="InParanoid" id="H3C3C3"/>
<dbReference type="InterPro" id="IPR001452">
    <property type="entry name" value="SH3_domain"/>
</dbReference>
<accession>H3C3C3</accession>
<protein>
    <recommendedName>
        <fullName evidence="5">SH3 domain-containing protein</fullName>
    </recommendedName>
</protein>